<dbReference type="Pfam" id="PF01966">
    <property type="entry name" value="HD"/>
    <property type="match status" value="1"/>
</dbReference>
<dbReference type="RefSeq" id="WP_006522766.1">
    <property type="nucleotide sequence ID" value="NC_021184.1"/>
</dbReference>
<dbReference type="eggNOG" id="COG3481">
    <property type="taxonomic scope" value="Bacteria"/>
</dbReference>
<dbReference type="InterPro" id="IPR003607">
    <property type="entry name" value="HD/PDEase_dom"/>
</dbReference>
<dbReference type="CDD" id="cd00077">
    <property type="entry name" value="HDc"/>
    <property type="match status" value="1"/>
</dbReference>
<dbReference type="HOGENOM" id="CLU_056349_2_0_9"/>
<dbReference type="Proteomes" id="UP000013520">
    <property type="component" value="Chromosome"/>
</dbReference>
<evidence type="ECO:0000256" key="1">
    <source>
        <dbReference type="ARBA" id="ARBA00022801"/>
    </source>
</evidence>
<dbReference type="PANTHER" id="PTHR37294:SF1">
    <property type="entry name" value="3'-5' EXORIBONUCLEASE YHAM"/>
    <property type="match status" value="1"/>
</dbReference>
<accession>R4KH40</accession>
<dbReference type="SMART" id="SM00471">
    <property type="entry name" value="HDc"/>
    <property type="match status" value="1"/>
</dbReference>
<organism evidence="3 4">
    <name type="scientific">Desulfoscipio gibsoniae DSM 7213</name>
    <dbReference type="NCBI Taxonomy" id="767817"/>
    <lineage>
        <taxon>Bacteria</taxon>
        <taxon>Bacillati</taxon>
        <taxon>Bacillota</taxon>
        <taxon>Clostridia</taxon>
        <taxon>Eubacteriales</taxon>
        <taxon>Desulfallaceae</taxon>
        <taxon>Desulfoscipio</taxon>
    </lineage>
</organism>
<dbReference type="KEGG" id="dgi:Desgi_1484"/>
<dbReference type="PANTHER" id="PTHR37294">
    <property type="entry name" value="3'-5' EXORIBONUCLEASE YHAM"/>
    <property type="match status" value="1"/>
</dbReference>
<proteinExistence type="predicted"/>
<dbReference type="InterPro" id="IPR050798">
    <property type="entry name" value="YhaM_exoribonuc/phosphodiest"/>
</dbReference>
<protein>
    <submittedName>
        <fullName evidence="3">Putative HD superfamily hydrolase</fullName>
    </submittedName>
</protein>
<dbReference type="OrthoDB" id="9778453at2"/>
<keyword evidence="1 3" id="KW-0378">Hydrolase</keyword>
<name>R4KH40_9FIRM</name>
<feature type="domain" description="HD/PDEase" evidence="2">
    <location>
        <begin position="152"/>
        <end position="284"/>
    </location>
</feature>
<evidence type="ECO:0000259" key="2">
    <source>
        <dbReference type="SMART" id="SM00471"/>
    </source>
</evidence>
<dbReference type="Gene3D" id="1.10.3210.10">
    <property type="entry name" value="Hypothetical protein af1432"/>
    <property type="match status" value="1"/>
</dbReference>
<evidence type="ECO:0000313" key="3">
    <source>
        <dbReference type="EMBL" id="AGL00972.1"/>
    </source>
</evidence>
<sequence>MKLKDYSIGQLFSGYLAVKLCNIRQTNQNPPKDYLDLRLTDGDTEIVARVWDHSGQAPTENSVIFVSANLTQFRGENQLNISEWRQVSQEEYNPRDFLPVCPYDTNILMRQLENYILQVKDIGLAQMIRSIFSKYYNKFIEAPAAISHHHAYIGGLIEHTCGVADQCLRLATPGTDKDILLTGAILHDVAKIFDYDWSGCVMTMTDTGQLLGHITQGMMLIKSHAPNCPDISTKKLNHLLHLIASHHGKLEWGSPVEPCTLEAVLLHNADVLDVQLWKLNHARDQVSEGEKWTAIIKGLNRRFWVGSGESDAK</sequence>
<reference evidence="3 4" key="1">
    <citation type="submission" date="2012-01" db="EMBL/GenBank/DDBJ databases">
        <title>Complete sequence of Desulfotomaculum gibsoniae DSM 7213.</title>
        <authorList>
            <consortium name="US DOE Joint Genome Institute"/>
            <person name="Lucas S."/>
            <person name="Han J."/>
            <person name="Lapidus A."/>
            <person name="Cheng J.-F."/>
            <person name="Goodwin L."/>
            <person name="Pitluck S."/>
            <person name="Peters L."/>
            <person name="Ovchinnikova G."/>
            <person name="Teshima H."/>
            <person name="Detter J.C."/>
            <person name="Han C."/>
            <person name="Tapia R."/>
            <person name="Land M."/>
            <person name="Hauser L."/>
            <person name="Kyrpides N."/>
            <person name="Ivanova N."/>
            <person name="Pagani I."/>
            <person name="Parshina S."/>
            <person name="Plugge C."/>
            <person name="Muyzer G."/>
            <person name="Kuever J."/>
            <person name="Ivanova A."/>
            <person name="Nazina T."/>
            <person name="Klenk H.-P."/>
            <person name="Brambilla E."/>
            <person name="Spring S."/>
            <person name="Stams A.F."/>
            <person name="Woyke T."/>
        </authorList>
    </citation>
    <scope>NUCLEOTIDE SEQUENCE [LARGE SCALE GENOMIC DNA]</scope>
    <source>
        <strain evidence="3 4">DSM 7213</strain>
    </source>
</reference>
<dbReference type="SUPFAM" id="SSF109604">
    <property type="entry name" value="HD-domain/PDEase-like"/>
    <property type="match status" value="1"/>
</dbReference>
<keyword evidence="4" id="KW-1185">Reference proteome</keyword>
<evidence type="ECO:0000313" key="4">
    <source>
        <dbReference type="Proteomes" id="UP000013520"/>
    </source>
</evidence>
<gene>
    <name evidence="3" type="ORF">Desgi_1484</name>
</gene>
<dbReference type="STRING" id="767817.Desgi_1484"/>
<dbReference type="GO" id="GO:0016787">
    <property type="term" value="F:hydrolase activity"/>
    <property type="evidence" value="ECO:0007669"/>
    <property type="project" value="UniProtKB-KW"/>
</dbReference>
<dbReference type="GO" id="GO:0031125">
    <property type="term" value="P:rRNA 3'-end processing"/>
    <property type="evidence" value="ECO:0007669"/>
    <property type="project" value="TreeGrafter"/>
</dbReference>
<dbReference type="AlphaFoldDB" id="R4KH40"/>
<dbReference type="InterPro" id="IPR006674">
    <property type="entry name" value="HD_domain"/>
</dbReference>
<dbReference type="EMBL" id="CP003273">
    <property type="protein sequence ID" value="AGL00972.1"/>
    <property type="molecule type" value="Genomic_DNA"/>
</dbReference>